<dbReference type="GeneID" id="14407465"/>
<proteinExistence type="predicted"/>
<dbReference type="AlphaFoldDB" id="L0KT65"/>
<evidence type="ECO:0000313" key="2">
    <source>
        <dbReference type="EMBL" id="AGB48632.1"/>
    </source>
</evidence>
<evidence type="ECO:0000259" key="1">
    <source>
        <dbReference type="Pfam" id="PF18978"/>
    </source>
</evidence>
<dbReference type="HOGENOM" id="CLU_093149_0_0_2"/>
<gene>
    <name evidence="2" type="ordered locus">Metho_0359</name>
</gene>
<feature type="domain" description="DUF5714" evidence="1">
    <location>
        <begin position="64"/>
        <end position="236"/>
    </location>
</feature>
<evidence type="ECO:0000313" key="3">
    <source>
        <dbReference type="Proteomes" id="UP000010866"/>
    </source>
</evidence>
<dbReference type="OrthoDB" id="53339at2157"/>
<organism evidence="2 3">
    <name type="scientific">Methanomethylovorans hollandica (strain DSM 15978 / NBRC 107637 / DMS1)</name>
    <dbReference type="NCBI Taxonomy" id="867904"/>
    <lineage>
        <taxon>Archaea</taxon>
        <taxon>Methanobacteriati</taxon>
        <taxon>Methanobacteriota</taxon>
        <taxon>Stenosarchaea group</taxon>
        <taxon>Methanomicrobia</taxon>
        <taxon>Methanosarcinales</taxon>
        <taxon>Methanosarcinaceae</taxon>
        <taxon>Methanomethylovorans</taxon>
    </lineage>
</organism>
<reference evidence="3" key="1">
    <citation type="submission" date="2012-02" db="EMBL/GenBank/DDBJ databases">
        <title>Complete sequence of chromosome of Methanomethylovorans hollandica DSM 15978.</title>
        <authorList>
            <person name="Lucas S."/>
            <person name="Copeland A."/>
            <person name="Lapidus A."/>
            <person name="Glavina del Rio T."/>
            <person name="Dalin E."/>
            <person name="Tice H."/>
            <person name="Bruce D."/>
            <person name="Goodwin L."/>
            <person name="Pitluck S."/>
            <person name="Peters L."/>
            <person name="Mikhailova N."/>
            <person name="Held B."/>
            <person name="Kyrpides N."/>
            <person name="Mavromatis K."/>
            <person name="Ivanova N."/>
            <person name="Brettin T."/>
            <person name="Detter J.C."/>
            <person name="Han C."/>
            <person name="Larimer F."/>
            <person name="Land M."/>
            <person name="Hauser L."/>
            <person name="Markowitz V."/>
            <person name="Cheng J.-F."/>
            <person name="Hugenholtz P."/>
            <person name="Woyke T."/>
            <person name="Wu D."/>
            <person name="Spring S."/>
            <person name="Schroeder M."/>
            <person name="Brambilla E."/>
            <person name="Klenk H.-P."/>
            <person name="Eisen J.A."/>
        </authorList>
    </citation>
    <scope>NUCLEOTIDE SEQUENCE [LARGE SCALE GENOMIC DNA]</scope>
    <source>
        <strain evidence="3">DSM 15978 / NBRC 107637 / DMS1</strain>
    </source>
</reference>
<dbReference type="Proteomes" id="UP000010866">
    <property type="component" value="Chromosome"/>
</dbReference>
<protein>
    <recommendedName>
        <fullName evidence="1">DUF5714 domain-containing protein</fullName>
    </recommendedName>
</protein>
<dbReference type="InterPro" id="IPR043768">
    <property type="entry name" value="DUF5714"/>
</dbReference>
<dbReference type="STRING" id="867904.Metho_0359"/>
<sequence length="240" mass="26118">MIIIDASCNEKSNCMLCGNGIVHSCRAITAKCHYCGVEEEAYIQCKDGHYVCNNCHSQDALKVIENICLNTDLQNPVILAERIMEHPSVHMHGPEHHALVPAVLIAAYQNYTGKRKEEDISEAIKRGSKVPGGYCGIYGACGAGIGVGVAVSILLGATPFTSSERSQANRATSGALRCIADAGGVRCCKKATRISLRKGVAYLSDVFGLIWYQKLDMGMNCTYTDLNRECDENCEYRNKS</sequence>
<keyword evidence="3" id="KW-1185">Reference proteome</keyword>
<dbReference type="KEGG" id="mhz:Metho_0359"/>
<accession>L0KT65</accession>
<dbReference type="RefSeq" id="WP_015323801.1">
    <property type="nucleotide sequence ID" value="NC_019977.1"/>
</dbReference>
<dbReference type="Pfam" id="PF18978">
    <property type="entry name" value="DUF5714"/>
    <property type="match status" value="1"/>
</dbReference>
<name>L0KT65_METHD</name>
<dbReference type="EMBL" id="CP003362">
    <property type="protein sequence ID" value="AGB48632.1"/>
    <property type="molecule type" value="Genomic_DNA"/>
</dbReference>